<organism evidence="1 2">
    <name type="scientific">Dendrolimus kikuchii</name>
    <dbReference type="NCBI Taxonomy" id="765133"/>
    <lineage>
        <taxon>Eukaryota</taxon>
        <taxon>Metazoa</taxon>
        <taxon>Ecdysozoa</taxon>
        <taxon>Arthropoda</taxon>
        <taxon>Hexapoda</taxon>
        <taxon>Insecta</taxon>
        <taxon>Pterygota</taxon>
        <taxon>Neoptera</taxon>
        <taxon>Endopterygota</taxon>
        <taxon>Lepidoptera</taxon>
        <taxon>Glossata</taxon>
        <taxon>Ditrysia</taxon>
        <taxon>Bombycoidea</taxon>
        <taxon>Lasiocampidae</taxon>
        <taxon>Dendrolimus</taxon>
    </lineage>
</organism>
<keyword evidence="2" id="KW-1185">Reference proteome</keyword>
<dbReference type="Proteomes" id="UP000824533">
    <property type="component" value="Linkage Group LG13"/>
</dbReference>
<accession>A0ACC1CYC3</accession>
<protein>
    <submittedName>
        <fullName evidence="1">Uncharacterized protein</fullName>
    </submittedName>
</protein>
<evidence type="ECO:0000313" key="2">
    <source>
        <dbReference type="Proteomes" id="UP000824533"/>
    </source>
</evidence>
<dbReference type="EMBL" id="CM034399">
    <property type="protein sequence ID" value="KAJ0176729.1"/>
    <property type="molecule type" value="Genomic_DNA"/>
</dbReference>
<sequence>MHPPYSPDIAPSDFHLFRSLQNSLGSVRLTSREDCQNHLSQFFDQKPQNFYSNGITIPCKLSYTYVSQYLTKDHYVCNFVHKVNKNNIKGLLGRRLIKQTDCISSVKLYVPRGRAA</sequence>
<evidence type="ECO:0000313" key="1">
    <source>
        <dbReference type="EMBL" id="KAJ0176729.1"/>
    </source>
</evidence>
<gene>
    <name evidence="1" type="ORF">K1T71_007908</name>
</gene>
<comment type="caution">
    <text evidence="1">The sequence shown here is derived from an EMBL/GenBank/DDBJ whole genome shotgun (WGS) entry which is preliminary data.</text>
</comment>
<proteinExistence type="predicted"/>
<name>A0ACC1CYC3_9NEOP</name>
<reference evidence="1 2" key="1">
    <citation type="journal article" date="2021" name="Front. Genet.">
        <title>Chromosome-Level Genome Assembly Reveals Significant Gene Expansion in the Toll and IMD Signaling Pathways of Dendrolimus kikuchii.</title>
        <authorList>
            <person name="Zhou J."/>
            <person name="Wu P."/>
            <person name="Xiong Z."/>
            <person name="Liu N."/>
            <person name="Zhao N."/>
            <person name="Ji M."/>
            <person name="Qiu Y."/>
            <person name="Yang B."/>
        </authorList>
    </citation>
    <scope>NUCLEOTIDE SEQUENCE [LARGE SCALE GENOMIC DNA]</scope>
    <source>
        <strain evidence="1">Ann1</strain>
    </source>
</reference>